<sequence length="179" mass="19752">MKTEKSAWIGYVELMIYAILVGLVIYVLLRPVYYVAQMGTVAVSAVIISAIIWTGGDPKLRPGRKPQEVSKIVLLDDDGERVKEWLIKGETSVLIGKKTDQGEVDIDLTDCEYASLVSPEHAVLNRVGNEWFIEDAESYSGTGIRKAGRSDANRLIAEEPVRVGAGDMIFIANTRLLIK</sequence>
<keyword evidence="1" id="KW-1133">Transmembrane helix</keyword>
<dbReference type="EMBL" id="JMQA01000018">
    <property type="protein sequence ID" value="KFN10576.1"/>
    <property type="molecule type" value="Genomic_DNA"/>
</dbReference>
<dbReference type="Proteomes" id="UP000029278">
    <property type="component" value="Unassembled WGS sequence"/>
</dbReference>
<reference evidence="3 4" key="1">
    <citation type="submission" date="2014-04" db="EMBL/GenBank/DDBJ databases">
        <authorList>
            <person name="Bishop-Lilly K.A."/>
            <person name="Broomall S.M."/>
            <person name="Chain P.S."/>
            <person name="Chertkov O."/>
            <person name="Coyne S.R."/>
            <person name="Daligault H.E."/>
            <person name="Davenport K.W."/>
            <person name="Erkkila T."/>
            <person name="Frey K.G."/>
            <person name="Gibbons H.S."/>
            <person name="Gu W."/>
            <person name="Jaissle J."/>
            <person name="Johnson S.L."/>
            <person name="Koroleva G.I."/>
            <person name="Ladner J.T."/>
            <person name="Lo C.-C."/>
            <person name="Minogue T.D."/>
            <person name="Munk C."/>
            <person name="Palacios G.F."/>
            <person name="Redden C.L."/>
            <person name="Rosenzweig C.N."/>
            <person name="Scholz M.B."/>
            <person name="Teshima H."/>
            <person name="Xu Y."/>
        </authorList>
    </citation>
    <scope>NUCLEOTIDE SEQUENCE [LARGE SCALE GENOMIC DNA]</scope>
    <source>
        <strain evidence="3 4">8244</strain>
    </source>
</reference>
<keyword evidence="1" id="KW-0812">Transmembrane</keyword>
<dbReference type="STRING" id="44252.DJ90_818"/>
<dbReference type="SUPFAM" id="SSF49879">
    <property type="entry name" value="SMAD/FHA domain"/>
    <property type="match status" value="1"/>
</dbReference>
<feature type="domain" description="FHA" evidence="2">
    <location>
        <begin position="93"/>
        <end position="144"/>
    </location>
</feature>
<dbReference type="Pfam" id="PF00498">
    <property type="entry name" value="FHA"/>
    <property type="match status" value="1"/>
</dbReference>
<dbReference type="GeneID" id="77011574"/>
<dbReference type="AlphaFoldDB" id="A0A091A2T8"/>
<feature type="transmembrane region" description="Helical" evidence="1">
    <location>
        <begin position="34"/>
        <end position="55"/>
    </location>
</feature>
<evidence type="ECO:0000313" key="3">
    <source>
        <dbReference type="EMBL" id="KFN10576.1"/>
    </source>
</evidence>
<organism evidence="3 4">
    <name type="scientific">Paenibacillus macerans</name>
    <name type="common">Bacillus macerans</name>
    <dbReference type="NCBI Taxonomy" id="44252"/>
    <lineage>
        <taxon>Bacteria</taxon>
        <taxon>Bacillati</taxon>
        <taxon>Bacillota</taxon>
        <taxon>Bacilli</taxon>
        <taxon>Bacillales</taxon>
        <taxon>Paenibacillaceae</taxon>
        <taxon>Paenibacillus</taxon>
    </lineage>
</organism>
<name>A0A091A2T8_PAEMA</name>
<evidence type="ECO:0000256" key="1">
    <source>
        <dbReference type="SAM" id="Phobius"/>
    </source>
</evidence>
<evidence type="ECO:0000313" key="4">
    <source>
        <dbReference type="Proteomes" id="UP000029278"/>
    </source>
</evidence>
<evidence type="ECO:0000259" key="2">
    <source>
        <dbReference type="PROSITE" id="PS50006"/>
    </source>
</evidence>
<keyword evidence="1" id="KW-0472">Membrane</keyword>
<keyword evidence="4" id="KW-1185">Reference proteome</keyword>
<gene>
    <name evidence="3" type="ORF">DJ90_818</name>
</gene>
<dbReference type="Gene3D" id="2.60.200.20">
    <property type="match status" value="1"/>
</dbReference>
<dbReference type="HOGENOM" id="CLU_089612_1_0_9"/>
<comment type="caution">
    <text evidence="3">The sequence shown here is derived from an EMBL/GenBank/DDBJ whole genome shotgun (WGS) entry which is preliminary data.</text>
</comment>
<accession>A0A091A2T8</accession>
<dbReference type="PROSITE" id="PS50006">
    <property type="entry name" value="FHA_DOMAIN"/>
    <property type="match status" value="1"/>
</dbReference>
<dbReference type="RefSeq" id="WP_036619855.1">
    <property type="nucleotide sequence ID" value="NZ_BGML01000011.1"/>
</dbReference>
<dbReference type="InterPro" id="IPR008984">
    <property type="entry name" value="SMAD_FHA_dom_sf"/>
</dbReference>
<dbReference type="PATRIC" id="fig|44252.3.peg.1280"/>
<feature type="transmembrane region" description="Helical" evidence="1">
    <location>
        <begin position="7"/>
        <end position="28"/>
    </location>
</feature>
<proteinExistence type="predicted"/>
<protein>
    <submittedName>
        <fullName evidence="3">FHA domain protein</fullName>
    </submittedName>
</protein>
<dbReference type="CDD" id="cd00060">
    <property type="entry name" value="FHA"/>
    <property type="match status" value="1"/>
</dbReference>
<dbReference type="InterPro" id="IPR000253">
    <property type="entry name" value="FHA_dom"/>
</dbReference>